<dbReference type="PANTHER" id="PTHR42804:SF1">
    <property type="entry name" value="ALDEHYDE DEHYDROGENASE-RELATED"/>
    <property type="match status" value="1"/>
</dbReference>
<dbReference type="KEGG" id="paby:Ga0080574_TMP4994"/>
<dbReference type="EMBL" id="CP015095">
    <property type="protein sequence ID" value="APZ55276.1"/>
    <property type="molecule type" value="Genomic_DNA"/>
</dbReference>
<evidence type="ECO:0000256" key="2">
    <source>
        <dbReference type="ARBA" id="ARBA00023002"/>
    </source>
</evidence>
<sequence length="495" mass="52472">MTIQDVIRHPGKFYIGGAWTDPSSGDEITVLNSATEEVFEVVAEAQEADVNRAVDAARQAFDKGPWPRMSHEERAGYLRALADELDKRAERHARIWVTESGVLHSIAATRMGSIAATYRYYADLASTFPFQEKHPSASGGELALLVREPVGVVGAIVPWNGTPGLITSKVAPALLAGCCVVVKASPEAPGSAYILAEAAEAAGLPEGVVNILTADREVSEKLVAHPGVDKIAFTGSTIAGQKIGAICGGRIARQTLELGGKSPALILDDYDIETAAKAITEKATFLTGQVCASLTRIVVSKARHDDMVEALSSQFAKVNVGDPFEAACQMGPLAMSRQRDRVEGYIAKGREEGAKLAAGGGRPAHLNRGYFVEPTVFGNVQNSFTIAREEIFGPVLSVIPAEDESAMIDIANDTDFGLNASVFTNDDDRAYVVAREIRSGTVGQNSYRAELGLAFGGFKQSGLGREGGTEGLHPYLETKVIVLDGMPSNVGRIAG</sequence>
<keyword evidence="2 4" id="KW-0560">Oxidoreductase</keyword>
<evidence type="ECO:0000313" key="6">
    <source>
        <dbReference type="EMBL" id="APZ55276.1"/>
    </source>
</evidence>
<feature type="active site" evidence="3">
    <location>
        <position position="257"/>
    </location>
</feature>
<dbReference type="CDD" id="cd07139">
    <property type="entry name" value="ALDH_AldA-Rv0768"/>
    <property type="match status" value="1"/>
</dbReference>
<dbReference type="AlphaFoldDB" id="A0A1P8V0Y9"/>
<evidence type="ECO:0000256" key="4">
    <source>
        <dbReference type="RuleBase" id="RU003345"/>
    </source>
</evidence>
<dbReference type="Proteomes" id="UP000187059">
    <property type="component" value="Plasmid pPABY4"/>
</dbReference>
<dbReference type="FunFam" id="3.40.309.10:FF:000012">
    <property type="entry name" value="Betaine aldehyde dehydrogenase"/>
    <property type="match status" value="1"/>
</dbReference>
<evidence type="ECO:0000259" key="5">
    <source>
        <dbReference type="Pfam" id="PF00171"/>
    </source>
</evidence>
<proteinExistence type="inferred from homology"/>
<comment type="similarity">
    <text evidence="1 4">Belongs to the aldehyde dehydrogenase family.</text>
</comment>
<evidence type="ECO:0000313" key="7">
    <source>
        <dbReference type="Proteomes" id="UP000187059"/>
    </source>
</evidence>
<gene>
    <name evidence="6" type="ORF">Ga0080574_TMP4994</name>
</gene>
<accession>A0A1P8V0Y9</accession>
<geneLocation type="plasmid" evidence="7">
    <name>ppaby4</name>
</geneLocation>
<dbReference type="InterPro" id="IPR016161">
    <property type="entry name" value="Ald_DH/histidinol_DH"/>
</dbReference>
<protein>
    <submittedName>
        <fullName evidence="6">NAD-dependent aldehyde dehydrogenase</fullName>
    </submittedName>
</protein>
<dbReference type="Gene3D" id="3.40.605.10">
    <property type="entry name" value="Aldehyde Dehydrogenase, Chain A, domain 1"/>
    <property type="match status" value="1"/>
</dbReference>
<dbReference type="OrthoDB" id="9812625at2"/>
<dbReference type="GO" id="GO:0016620">
    <property type="term" value="F:oxidoreductase activity, acting on the aldehyde or oxo group of donors, NAD or NADP as acceptor"/>
    <property type="evidence" value="ECO:0007669"/>
    <property type="project" value="InterPro"/>
</dbReference>
<reference evidence="6 7" key="1">
    <citation type="submission" date="2016-04" db="EMBL/GenBank/DDBJ databases">
        <title>Deep-sea bacteria in the southern Pacific.</title>
        <authorList>
            <person name="Tang K."/>
        </authorList>
    </citation>
    <scope>NUCLEOTIDE SEQUENCE [LARGE SCALE GENOMIC DNA]</scope>
    <source>
        <strain evidence="6 7">JLT2014</strain>
        <plasmid evidence="7">ppaby4</plasmid>
    </source>
</reference>
<keyword evidence="7" id="KW-1185">Reference proteome</keyword>
<dbReference type="InterPro" id="IPR029510">
    <property type="entry name" value="Ald_DH_CS_GLU"/>
</dbReference>
<keyword evidence="6" id="KW-0614">Plasmid</keyword>
<feature type="domain" description="Aldehyde dehydrogenase" evidence="5">
    <location>
        <begin position="19"/>
        <end position="481"/>
    </location>
</feature>
<dbReference type="FunFam" id="3.40.605.10:FF:000007">
    <property type="entry name" value="NAD/NADP-dependent betaine aldehyde dehydrogenase"/>
    <property type="match status" value="1"/>
</dbReference>
<dbReference type="SUPFAM" id="SSF53720">
    <property type="entry name" value="ALDH-like"/>
    <property type="match status" value="1"/>
</dbReference>
<dbReference type="InterPro" id="IPR016163">
    <property type="entry name" value="Ald_DH_C"/>
</dbReference>
<dbReference type="Gene3D" id="3.40.309.10">
    <property type="entry name" value="Aldehyde Dehydrogenase, Chain A, domain 2"/>
    <property type="match status" value="1"/>
</dbReference>
<evidence type="ECO:0000256" key="1">
    <source>
        <dbReference type="ARBA" id="ARBA00009986"/>
    </source>
</evidence>
<dbReference type="InterPro" id="IPR016162">
    <property type="entry name" value="Ald_DH_N"/>
</dbReference>
<dbReference type="PANTHER" id="PTHR42804">
    <property type="entry name" value="ALDEHYDE DEHYDROGENASE"/>
    <property type="match status" value="1"/>
</dbReference>
<evidence type="ECO:0000256" key="3">
    <source>
        <dbReference type="PROSITE-ProRule" id="PRU10007"/>
    </source>
</evidence>
<dbReference type="InterPro" id="IPR015590">
    <property type="entry name" value="Aldehyde_DH_dom"/>
</dbReference>
<dbReference type="Pfam" id="PF00171">
    <property type="entry name" value="Aldedh"/>
    <property type="match status" value="1"/>
</dbReference>
<organism evidence="6 7">
    <name type="scientific">Salipiger abyssi</name>
    <dbReference type="NCBI Taxonomy" id="1250539"/>
    <lineage>
        <taxon>Bacteria</taxon>
        <taxon>Pseudomonadati</taxon>
        <taxon>Pseudomonadota</taxon>
        <taxon>Alphaproteobacteria</taxon>
        <taxon>Rhodobacterales</taxon>
        <taxon>Roseobacteraceae</taxon>
        <taxon>Salipiger</taxon>
    </lineage>
</organism>
<name>A0A1P8V0Y9_9RHOB</name>
<dbReference type="PROSITE" id="PS00687">
    <property type="entry name" value="ALDEHYDE_DEHYDR_GLU"/>
    <property type="match status" value="1"/>
</dbReference>
<dbReference type="RefSeq" id="WP_076706214.1">
    <property type="nucleotide sequence ID" value="NZ_CP015095.1"/>
</dbReference>